<proteinExistence type="predicted"/>
<dbReference type="GeneID" id="7449166"/>
<reference evidence="2 3" key="2">
    <citation type="journal article" date="2008" name="Nature">
        <title>The Phaeodactylum genome reveals the evolutionary history of diatom genomes.</title>
        <authorList>
            <person name="Bowler C."/>
            <person name="Allen A.E."/>
            <person name="Badger J.H."/>
            <person name="Grimwood J."/>
            <person name="Jabbari K."/>
            <person name="Kuo A."/>
            <person name="Maheswari U."/>
            <person name="Martens C."/>
            <person name="Maumus F."/>
            <person name="Otillar R.P."/>
            <person name="Rayko E."/>
            <person name="Salamov A."/>
            <person name="Vandepoele K."/>
            <person name="Beszteri B."/>
            <person name="Gruber A."/>
            <person name="Heijde M."/>
            <person name="Katinka M."/>
            <person name="Mock T."/>
            <person name="Valentin K."/>
            <person name="Verret F."/>
            <person name="Berges J.A."/>
            <person name="Brownlee C."/>
            <person name="Cadoret J.P."/>
            <person name="Chiovitti A."/>
            <person name="Choi C.J."/>
            <person name="Coesel S."/>
            <person name="De Martino A."/>
            <person name="Detter J.C."/>
            <person name="Durkin C."/>
            <person name="Falciatore A."/>
            <person name="Fournet J."/>
            <person name="Haruta M."/>
            <person name="Huysman M.J."/>
            <person name="Jenkins B.D."/>
            <person name="Jiroutova K."/>
            <person name="Jorgensen R.E."/>
            <person name="Joubert Y."/>
            <person name="Kaplan A."/>
            <person name="Kroger N."/>
            <person name="Kroth P.G."/>
            <person name="La Roche J."/>
            <person name="Lindquist E."/>
            <person name="Lommer M."/>
            <person name="Martin-Jezequel V."/>
            <person name="Lopez P.J."/>
            <person name="Lucas S."/>
            <person name="Mangogna M."/>
            <person name="McGinnis K."/>
            <person name="Medlin L.K."/>
            <person name="Montsant A."/>
            <person name="Oudot-Le Secq M.P."/>
            <person name="Napoli C."/>
            <person name="Obornik M."/>
            <person name="Parker M.S."/>
            <person name="Petit J.L."/>
            <person name="Porcel B.M."/>
            <person name="Poulsen N."/>
            <person name="Robison M."/>
            <person name="Rychlewski L."/>
            <person name="Rynearson T.A."/>
            <person name="Schmutz J."/>
            <person name="Shapiro H."/>
            <person name="Siaut M."/>
            <person name="Stanley M."/>
            <person name="Sussman M.R."/>
            <person name="Taylor A.R."/>
            <person name="Vardi A."/>
            <person name="von Dassow P."/>
            <person name="Vyverman W."/>
            <person name="Willis A."/>
            <person name="Wyrwicz L.S."/>
            <person name="Rokhsar D.S."/>
            <person name="Weissenbach J."/>
            <person name="Armbrust E.V."/>
            <person name="Green B.R."/>
            <person name="Van de Peer Y."/>
            <person name="Grigoriev I.V."/>
        </authorList>
    </citation>
    <scope>NUCLEOTIDE SEQUENCE [LARGE SCALE GENOMIC DNA]</scope>
    <source>
        <strain evidence="2 3">CCMP1335</strain>
    </source>
</reference>
<dbReference type="PaxDb" id="35128-Thaps20578"/>
<dbReference type="RefSeq" id="XP_002286535.1">
    <property type="nucleotide sequence ID" value="XM_002286499.1"/>
</dbReference>
<reference evidence="2 3" key="1">
    <citation type="journal article" date="2004" name="Science">
        <title>The genome of the diatom Thalassiosira pseudonana: ecology, evolution, and metabolism.</title>
        <authorList>
            <person name="Armbrust E.V."/>
            <person name="Berges J.A."/>
            <person name="Bowler C."/>
            <person name="Green B.R."/>
            <person name="Martinez D."/>
            <person name="Putnam N.H."/>
            <person name="Zhou S."/>
            <person name="Allen A.E."/>
            <person name="Apt K.E."/>
            <person name="Bechner M."/>
            <person name="Brzezinski M.A."/>
            <person name="Chaal B.K."/>
            <person name="Chiovitti A."/>
            <person name="Davis A.K."/>
            <person name="Demarest M.S."/>
            <person name="Detter J.C."/>
            <person name="Glavina T."/>
            <person name="Goodstein D."/>
            <person name="Hadi M.Z."/>
            <person name="Hellsten U."/>
            <person name="Hildebrand M."/>
            <person name="Jenkins B.D."/>
            <person name="Jurka J."/>
            <person name="Kapitonov V.V."/>
            <person name="Kroger N."/>
            <person name="Lau W.W."/>
            <person name="Lane T.W."/>
            <person name="Larimer F.W."/>
            <person name="Lippmeier J.C."/>
            <person name="Lucas S."/>
            <person name="Medina M."/>
            <person name="Montsant A."/>
            <person name="Obornik M."/>
            <person name="Parker M.S."/>
            <person name="Palenik B."/>
            <person name="Pazour G.J."/>
            <person name="Richardson P.M."/>
            <person name="Rynearson T.A."/>
            <person name="Saito M.A."/>
            <person name="Schwartz D.C."/>
            <person name="Thamatrakoln K."/>
            <person name="Valentin K."/>
            <person name="Vardi A."/>
            <person name="Wilkerson F.P."/>
            <person name="Rokhsar D.S."/>
        </authorList>
    </citation>
    <scope>NUCLEOTIDE SEQUENCE [LARGE SCALE GENOMIC DNA]</scope>
    <source>
        <strain evidence="2 3">CCMP1335</strain>
    </source>
</reference>
<name>B8BSS0_THAPS</name>
<dbReference type="AlphaFoldDB" id="B8BSS0"/>
<dbReference type="KEGG" id="tps:THAPSDRAFT_20578"/>
<dbReference type="InParanoid" id="B8BSS0"/>
<dbReference type="HOGENOM" id="CLU_728624_0_0_1"/>
<evidence type="ECO:0000313" key="2">
    <source>
        <dbReference type="EMBL" id="EED96176.1"/>
    </source>
</evidence>
<protein>
    <submittedName>
        <fullName evidence="2">Uncharacterized protein</fullName>
    </submittedName>
</protein>
<accession>B8BSS0</accession>
<gene>
    <name evidence="2" type="ORF">THAPSDRAFT_20578</name>
</gene>
<keyword evidence="3" id="KW-1185">Reference proteome</keyword>
<feature type="region of interest" description="Disordered" evidence="1">
    <location>
        <begin position="92"/>
        <end position="116"/>
    </location>
</feature>
<evidence type="ECO:0000313" key="3">
    <source>
        <dbReference type="Proteomes" id="UP000001449"/>
    </source>
</evidence>
<evidence type="ECO:0000256" key="1">
    <source>
        <dbReference type="SAM" id="MobiDB-lite"/>
    </source>
</evidence>
<dbReference type="Proteomes" id="UP000001449">
    <property type="component" value="Chromosome 1"/>
</dbReference>
<organism evidence="2 3">
    <name type="scientific">Thalassiosira pseudonana</name>
    <name type="common">Marine diatom</name>
    <name type="synonym">Cyclotella nana</name>
    <dbReference type="NCBI Taxonomy" id="35128"/>
    <lineage>
        <taxon>Eukaryota</taxon>
        <taxon>Sar</taxon>
        <taxon>Stramenopiles</taxon>
        <taxon>Ochrophyta</taxon>
        <taxon>Bacillariophyta</taxon>
        <taxon>Coscinodiscophyceae</taxon>
        <taxon>Thalassiosirophycidae</taxon>
        <taxon>Thalassiosirales</taxon>
        <taxon>Thalassiosiraceae</taxon>
        <taxon>Thalassiosira</taxon>
    </lineage>
</organism>
<dbReference type="EMBL" id="CM000638">
    <property type="protein sequence ID" value="EED96176.1"/>
    <property type="molecule type" value="Genomic_DNA"/>
</dbReference>
<sequence length="380" mass="42624">MASAGISATDDIKNRGGGRYLTLAPRGFESFVSENIQSTLISSGYSCSIEELGSSPISKLHDVHQHQSGALSSDDDPLDDVAARIEYNKARKKRKLQNKMAKGSKPTGGSQQHQHTKVNKQCNVDDFKAEIHDLSHSVGSVHLPEIDSDNYPSKLPKRILSIPGNTEGCVLISFCTNAPPSCVASMKGMGCGPLLALITSSKGEILQLSATLEQSMTSIEHLLKDPSNNYFEKFQSAMQLWKRHVNEVWFVPDSIYGVYRQSSTMDTAKVTQPPFAYRLSCMRTHSKKYSYKRELLLPHLAGLVIPWDDLHRMNLNDDGRECNEIKVWPFHSDRINTGDQKRIHLILFLLMVQVHLEGWELIQLVVVDLRCIYVLLLQTF</sequence>